<proteinExistence type="predicted"/>
<feature type="transmembrane region" description="Helical" evidence="1">
    <location>
        <begin position="30"/>
        <end position="53"/>
    </location>
</feature>
<keyword evidence="1" id="KW-1133">Transmembrane helix</keyword>
<accession>A0A0C9PLL5</accession>
<evidence type="ECO:0000313" key="3">
    <source>
        <dbReference type="Proteomes" id="UP000032552"/>
    </source>
</evidence>
<protein>
    <submittedName>
        <fullName evidence="2">Uncharacterized protein</fullName>
    </submittedName>
</protein>
<sequence length="69" mass="7757">MKLKTKPITLVVAFLVINDNIELPVHITEHYLTAVALALALASLGLTFFSIAWGNQEYEEDIFCPRTHD</sequence>
<reference evidence="3" key="1">
    <citation type="submission" date="2014-05" db="EMBL/GenBank/DDBJ databases">
        <title>Whole genome sequencing of Lactobacillus casei NRIC0644.</title>
        <authorList>
            <person name="Atarashi H."/>
            <person name="Yoshida Y."/>
            <person name="Fujimura S."/>
            <person name="Tanaka N."/>
            <person name="Shiwa Y."/>
            <person name="Yoshikawa H."/>
            <person name="Okada S."/>
            <person name="Nakagawa J."/>
        </authorList>
    </citation>
    <scope>NUCLEOTIDE SEQUENCE [LARGE SCALE GENOMIC DNA]</scope>
    <source>
        <strain evidence="3">NRIC0644</strain>
    </source>
</reference>
<dbReference type="EMBL" id="BAYM01000034">
    <property type="protein sequence ID" value="GAN35856.1"/>
    <property type="molecule type" value="Genomic_DNA"/>
</dbReference>
<comment type="caution">
    <text evidence="2">The sequence shown here is derived from an EMBL/GenBank/DDBJ whole genome shotgun (WGS) entry which is preliminary data.</text>
</comment>
<evidence type="ECO:0000313" key="2">
    <source>
        <dbReference type="EMBL" id="GAN35856.1"/>
    </source>
</evidence>
<dbReference type="AlphaFoldDB" id="A0A0C9PLL5"/>
<evidence type="ECO:0000256" key="1">
    <source>
        <dbReference type="SAM" id="Phobius"/>
    </source>
</evidence>
<keyword evidence="1" id="KW-0472">Membrane</keyword>
<organism evidence="2 3">
    <name type="scientific">Lacticaseibacillus paracasei NRIC 0644</name>
    <dbReference type="NCBI Taxonomy" id="1435038"/>
    <lineage>
        <taxon>Bacteria</taxon>
        <taxon>Bacillati</taxon>
        <taxon>Bacillota</taxon>
        <taxon>Bacilli</taxon>
        <taxon>Lactobacillales</taxon>
        <taxon>Lactobacillaceae</taxon>
        <taxon>Lacticaseibacillus</taxon>
    </lineage>
</organism>
<name>A0A0C9PLL5_LACPA</name>
<keyword evidence="1" id="KW-0812">Transmembrane</keyword>
<gene>
    <name evidence="2" type="ORF">LC0644_0445</name>
</gene>
<dbReference type="Proteomes" id="UP000032552">
    <property type="component" value="Unassembled WGS sequence"/>
</dbReference>